<keyword evidence="2 9" id="KW-0813">Transport</keyword>
<name>A0ABR1FER9_9ASCO</name>
<keyword evidence="7" id="KW-0175">Coiled coil</keyword>
<keyword evidence="6 9" id="KW-1133">Transmembrane helix</keyword>
<dbReference type="RefSeq" id="XP_064771363.1">
    <property type="nucleotide sequence ID" value="XM_064914872.1"/>
</dbReference>
<organism evidence="12 13">
    <name type="scientific">Myxozyma melibiosi</name>
    <dbReference type="NCBI Taxonomy" id="54550"/>
    <lineage>
        <taxon>Eukaryota</taxon>
        <taxon>Fungi</taxon>
        <taxon>Dikarya</taxon>
        <taxon>Ascomycota</taxon>
        <taxon>Saccharomycotina</taxon>
        <taxon>Lipomycetes</taxon>
        <taxon>Lipomycetales</taxon>
        <taxon>Lipomycetaceae</taxon>
        <taxon>Myxozyma</taxon>
    </lineage>
</organism>
<comment type="caution">
    <text evidence="9">Lacks conserved residue(s) required for the propagation of feature annotation.</text>
</comment>
<dbReference type="InterPro" id="IPR028945">
    <property type="entry name" value="Get1"/>
</dbReference>
<feature type="signal peptide" evidence="11">
    <location>
        <begin position="1"/>
        <end position="16"/>
    </location>
</feature>
<evidence type="ECO:0000256" key="3">
    <source>
        <dbReference type="ARBA" id="ARBA00022692"/>
    </source>
</evidence>
<keyword evidence="11" id="KW-0732">Signal</keyword>
<evidence type="ECO:0000256" key="5">
    <source>
        <dbReference type="ARBA" id="ARBA00022892"/>
    </source>
</evidence>
<evidence type="ECO:0000313" key="12">
    <source>
        <dbReference type="EMBL" id="KAK7208330.1"/>
    </source>
</evidence>
<comment type="function">
    <text evidence="9">Required for the post-translational delivery of tail-anchored (TA) proteins to the endoplasmic reticulum. Together with GET2, acts as a membrane receptor for soluble GET3, which recognizes and selectively binds the transmembrane domain of TA proteins in the cytosol. The GET complex cooperates with the HDEL receptor ERD2 to mediate the ATP-dependent retrieval of resident ER proteins that contain a C-terminal H-D-E-L retention signal from the Golgi to the ER.</text>
</comment>
<evidence type="ECO:0000313" key="13">
    <source>
        <dbReference type="Proteomes" id="UP001498771"/>
    </source>
</evidence>
<keyword evidence="8 9" id="KW-0472">Membrane</keyword>
<evidence type="ECO:0000256" key="10">
    <source>
        <dbReference type="SAM" id="MobiDB-lite"/>
    </source>
</evidence>
<feature type="topological domain" description="Cytoplasmic" evidence="9">
    <location>
        <begin position="174"/>
        <end position="228"/>
    </location>
</feature>
<evidence type="ECO:0000256" key="2">
    <source>
        <dbReference type="ARBA" id="ARBA00022448"/>
    </source>
</evidence>
<dbReference type="PANTHER" id="PTHR42650:SF1">
    <property type="entry name" value="GUIDED ENTRY OF TAIL-ANCHORED PROTEINS FACTOR 1"/>
    <property type="match status" value="1"/>
</dbReference>
<dbReference type="InterPro" id="IPR027538">
    <property type="entry name" value="Get1_fungi"/>
</dbReference>
<dbReference type="Proteomes" id="UP001498771">
    <property type="component" value="Unassembled WGS sequence"/>
</dbReference>
<feature type="region of interest" description="Disordered" evidence="10">
    <location>
        <begin position="200"/>
        <end position="228"/>
    </location>
</feature>
<comment type="caution">
    <text evidence="12">The sequence shown here is derived from an EMBL/GenBank/DDBJ whole genome shotgun (WGS) entry which is preliminary data.</text>
</comment>
<keyword evidence="9" id="KW-0333">Golgi apparatus</keyword>
<protein>
    <recommendedName>
        <fullName evidence="9">Golgi to ER traffic protein 1</fullName>
    </recommendedName>
    <alternativeName>
        <fullName evidence="9">Guided entry of tail-anchored proteins 1</fullName>
    </alternativeName>
</protein>
<dbReference type="GeneID" id="90040384"/>
<dbReference type="Gene3D" id="1.10.287.660">
    <property type="entry name" value="Helix hairpin bin"/>
    <property type="match status" value="1"/>
</dbReference>
<keyword evidence="13" id="KW-1185">Reference proteome</keyword>
<evidence type="ECO:0000256" key="4">
    <source>
        <dbReference type="ARBA" id="ARBA00022824"/>
    </source>
</evidence>
<gene>
    <name evidence="9" type="primary">GET1</name>
    <name evidence="12" type="ORF">BZA70DRAFT_309062</name>
</gene>
<evidence type="ECO:0000256" key="6">
    <source>
        <dbReference type="ARBA" id="ARBA00022989"/>
    </source>
</evidence>
<comment type="similarity">
    <text evidence="1 9">Belongs to the WRB/GET1 family.</text>
</comment>
<evidence type="ECO:0000256" key="11">
    <source>
        <dbReference type="SAM" id="SignalP"/>
    </source>
</evidence>
<dbReference type="InterPro" id="IPR029012">
    <property type="entry name" value="Helix_hairpin_bin_sf"/>
</dbReference>
<comment type="subcellular location">
    <subcellularLocation>
        <location evidence="9">Endoplasmic reticulum membrane</location>
        <topology evidence="9">Multi-pass membrane protein</topology>
    </subcellularLocation>
    <subcellularLocation>
        <location evidence="9">Golgi apparatus membrane</location>
        <topology evidence="9">Multi-pass membrane protein</topology>
    </subcellularLocation>
</comment>
<dbReference type="PANTHER" id="PTHR42650">
    <property type="entry name" value="TAIL-ANCHORED PROTEIN INSERTION RECEPTOR WRB"/>
    <property type="match status" value="1"/>
</dbReference>
<feature type="chain" id="PRO_5047053412" description="Golgi to ER traffic protein 1" evidence="11">
    <location>
        <begin position="17"/>
        <end position="228"/>
    </location>
</feature>
<keyword evidence="5 9" id="KW-0931">ER-Golgi transport</keyword>
<feature type="topological domain" description="Lumenal" evidence="9">
    <location>
        <begin position="1"/>
        <end position="4"/>
    </location>
</feature>
<comment type="subunit">
    <text evidence="9">Component of the Golgi to ER traffic (GET) complex, which is composed of GET1, GET2 and GET3. Within the complex, GET1 and GET2 form a heterotetramer which is stabilized by phosphatidylinositol binding and which binds to the GET3 homodimer.</text>
</comment>
<sequence length="228" mass="25244">MFSVLWTVIFVVVINAIIATIGSDNIGELAWTLWVTLIPSPASKKEKKLREVQKAAIALGTEISGVSAQDEFATWAKLNRKMDKLKDEMEKLNAGLGAQRAFFKVQVRRAVWVSTTGLKFLVRIKYRKAPVFWLPKGMFPGWIEWVLSLTSAPKGSVSVAVWFMVVDYAIKGTVVYILTKSVQGVVYIRSEKLAKVQVKAKSGKPAAEDTSKSSSESAVKSESEKKTE</sequence>
<evidence type="ECO:0000256" key="8">
    <source>
        <dbReference type="ARBA" id="ARBA00023136"/>
    </source>
</evidence>
<proteinExistence type="inferred from homology"/>
<dbReference type="Pfam" id="PF04420">
    <property type="entry name" value="CHD5"/>
    <property type="match status" value="1"/>
</dbReference>
<reference evidence="12 13" key="1">
    <citation type="submission" date="2024-03" db="EMBL/GenBank/DDBJ databases">
        <title>Genome-scale model development and genomic sequencing of the oleaginous clade Lipomyces.</title>
        <authorList>
            <consortium name="Lawrence Berkeley National Laboratory"/>
            <person name="Czajka J.J."/>
            <person name="Han Y."/>
            <person name="Kim J."/>
            <person name="Mondo S.J."/>
            <person name="Hofstad B.A."/>
            <person name="Robles A."/>
            <person name="Haridas S."/>
            <person name="Riley R."/>
            <person name="LaButti K."/>
            <person name="Pangilinan J."/>
            <person name="Andreopoulos W."/>
            <person name="Lipzen A."/>
            <person name="Yan J."/>
            <person name="Wang M."/>
            <person name="Ng V."/>
            <person name="Grigoriev I.V."/>
            <person name="Spatafora J.W."/>
            <person name="Magnuson J.K."/>
            <person name="Baker S.E."/>
            <person name="Pomraning K.R."/>
        </authorList>
    </citation>
    <scope>NUCLEOTIDE SEQUENCE [LARGE SCALE GENOMIC DNA]</scope>
    <source>
        <strain evidence="12 13">Phaff 52-87</strain>
    </source>
</reference>
<evidence type="ECO:0000256" key="9">
    <source>
        <dbReference type="HAMAP-Rule" id="MF_03113"/>
    </source>
</evidence>
<dbReference type="HAMAP" id="MF_03113">
    <property type="entry name" value="Get1"/>
    <property type="match status" value="1"/>
</dbReference>
<evidence type="ECO:0000256" key="1">
    <source>
        <dbReference type="ARBA" id="ARBA00010799"/>
    </source>
</evidence>
<keyword evidence="4 9" id="KW-0256">Endoplasmic reticulum</keyword>
<feature type="compositionally biased region" description="Basic and acidic residues" evidence="10">
    <location>
        <begin position="219"/>
        <end position="228"/>
    </location>
</feature>
<accession>A0ABR1FER9</accession>
<dbReference type="EMBL" id="JBBJBU010000001">
    <property type="protein sequence ID" value="KAK7208330.1"/>
    <property type="molecule type" value="Genomic_DNA"/>
</dbReference>
<evidence type="ECO:0000256" key="7">
    <source>
        <dbReference type="ARBA" id="ARBA00023054"/>
    </source>
</evidence>
<keyword evidence="3 9" id="KW-0812">Transmembrane</keyword>